<dbReference type="eggNOG" id="KOG1366">
    <property type="taxonomic scope" value="Eukaryota"/>
</dbReference>
<dbReference type="Pfam" id="PF07677">
    <property type="entry name" value="A2M_recep"/>
    <property type="match status" value="1"/>
</dbReference>
<proteinExistence type="predicted"/>
<keyword evidence="1" id="KW-0732">Signal</keyword>
<dbReference type="EnsemblMetazoa" id="MDOA004427-RA">
    <property type="protein sequence ID" value="MDOA004427-PA"/>
    <property type="gene ID" value="MDOA004427"/>
</dbReference>
<gene>
    <name evidence="4" type="primary">101891167</name>
</gene>
<dbReference type="InterPro" id="IPR050473">
    <property type="entry name" value="A2M/Complement_sys"/>
</dbReference>
<sequence length="244" mass="27590">MGKSGDSVETQLKIHYVAKTAQGSVAKEGIFGIETGNEIILQKQELPNNVRSVDVEVMGQGRAFLQFNYQYYTSNLTSPATTIVHPPLHPSTTQRPIQPKESNAIPQTLARVVHEYFNITASGNITSKVTMSLDVCFSYKPQTEEEKESNMVILQINLPSGYIANNDRTMKLKDSVEIISKIDIQQSGTLLEIYFEKLEADEEQCLVLNADKSQDVGELKPTLIEIYDYYNDRRRTRIFYELKG</sequence>
<reference evidence="4" key="1">
    <citation type="submission" date="2020-05" db="UniProtKB">
        <authorList>
            <consortium name="EnsemblMetazoa"/>
        </authorList>
    </citation>
    <scope>IDENTIFICATION</scope>
    <source>
        <strain evidence="4">Aabys</strain>
    </source>
</reference>
<evidence type="ECO:0000259" key="3">
    <source>
        <dbReference type="SMART" id="SM01361"/>
    </source>
</evidence>
<dbReference type="VEuPathDB" id="VectorBase:MDOMA2_008445"/>
<dbReference type="VEuPathDB" id="VectorBase:MDOA004427"/>
<dbReference type="GO" id="GO:0005576">
    <property type="term" value="C:extracellular region"/>
    <property type="evidence" value="ECO:0007669"/>
    <property type="project" value="InterPro"/>
</dbReference>
<evidence type="ECO:0000256" key="1">
    <source>
        <dbReference type="ARBA" id="ARBA00022729"/>
    </source>
</evidence>
<dbReference type="InterPro" id="IPR036595">
    <property type="entry name" value="A-macroglobulin_rcpt-bd_sf"/>
</dbReference>
<feature type="domain" description="Alpha-macroglobulin receptor-binding" evidence="3">
    <location>
        <begin position="149"/>
        <end position="240"/>
    </location>
</feature>
<dbReference type="SUPFAM" id="SSF49410">
    <property type="entry name" value="Alpha-macroglobulin receptor domain"/>
    <property type="match status" value="1"/>
</dbReference>
<dbReference type="PANTHER" id="PTHR11412">
    <property type="entry name" value="MACROGLOBULIN / COMPLEMENT"/>
    <property type="match status" value="1"/>
</dbReference>
<dbReference type="STRING" id="7370.A0A1I8MFP9"/>
<organism evidence="4">
    <name type="scientific">Musca domestica</name>
    <name type="common">House fly</name>
    <dbReference type="NCBI Taxonomy" id="7370"/>
    <lineage>
        <taxon>Eukaryota</taxon>
        <taxon>Metazoa</taxon>
        <taxon>Ecdysozoa</taxon>
        <taxon>Arthropoda</taxon>
        <taxon>Hexapoda</taxon>
        <taxon>Insecta</taxon>
        <taxon>Pterygota</taxon>
        <taxon>Neoptera</taxon>
        <taxon>Endopterygota</taxon>
        <taxon>Diptera</taxon>
        <taxon>Brachycera</taxon>
        <taxon>Muscomorpha</taxon>
        <taxon>Muscoidea</taxon>
        <taxon>Muscidae</taxon>
        <taxon>Musca</taxon>
    </lineage>
</organism>
<dbReference type="InterPro" id="IPR009048">
    <property type="entry name" value="A-macroglobulin_rcpt-bd"/>
</dbReference>
<keyword evidence="2" id="KW-0882">Thioester bond</keyword>
<evidence type="ECO:0000256" key="2">
    <source>
        <dbReference type="ARBA" id="ARBA00022966"/>
    </source>
</evidence>
<dbReference type="Gene3D" id="2.60.120.1540">
    <property type="match status" value="1"/>
</dbReference>
<accession>A0A1I8MFP9</accession>
<dbReference type="PANTHER" id="PTHR11412:SF136">
    <property type="entry name" value="CD109 ANTIGEN"/>
    <property type="match status" value="1"/>
</dbReference>
<dbReference type="SMART" id="SM01361">
    <property type="entry name" value="A2M_recep"/>
    <property type="match status" value="1"/>
</dbReference>
<name>A0A1I8MFP9_MUSDO</name>
<evidence type="ECO:0000313" key="4">
    <source>
        <dbReference type="EnsemblMetazoa" id="MDOA004427-PA"/>
    </source>
</evidence>
<dbReference type="Gene3D" id="2.60.40.690">
    <property type="entry name" value="Alpha-macroglobulin, receptor-binding domain"/>
    <property type="match status" value="1"/>
</dbReference>
<dbReference type="AlphaFoldDB" id="A0A1I8MFP9"/>
<protein>
    <recommendedName>
        <fullName evidence="3">Alpha-macroglobulin receptor-binding domain-containing protein</fullName>
    </recommendedName>
</protein>